<accession>A0A9D4YSV1</accession>
<feature type="region of interest" description="Disordered" evidence="1">
    <location>
        <begin position="482"/>
        <end position="523"/>
    </location>
</feature>
<reference evidence="4" key="2">
    <citation type="submission" date="2020-11" db="EMBL/GenBank/DDBJ databases">
        <authorList>
            <person name="Cecchin M."/>
            <person name="Marcolungo L."/>
            <person name="Rossato M."/>
            <person name="Girolomoni L."/>
            <person name="Cosentino E."/>
            <person name="Cuine S."/>
            <person name="Li-Beisson Y."/>
            <person name="Delledonne M."/>
            <person name="Ballottari M."/>
        </authorList>
    </citation>
    <scope>NUCLEOTIDE SEQUENCE</scope>
    <source>
        <strain evidence="4">211/11P</strain>
        <tissue evidence="4">Whole cell</tissue>
    </source>
</reference>
<dbReference type="PANTHER" id="PTHR45614">
    <property type="entry name" value="MYB PROTEIN-RELATED"/>
    <property type="match status" value="1"/>
</dbReference>
<dbReference type="PROSITE" id="PS51294">
    <property type="entry name" value="HTH_MYB"/>
    <property type="match status" value="2"/>
</dbReference>
<dbReference type="PANTHER" id="PTHR45614:SF76">
    <property type="entry name" value="TRANSCRIPTION FACTOR MYB124"/>
    <property type="match status" value="1"/>
</dbReference>
<dbReference type="GO" id="GO:0000978">
    <property type="term" value="F:RNA polymerase II cis-regulatory region sequence-specific DNA binding"/>
    <property type="evidence" value="ECO:0007669"/>
    <property type="project" value="TreeGrafter"/>
</dbReference>
<dbReference type="PROSITE" id="PS50090">
    <property type="entry name" value="MYB_LIKE"/>
    <property type="match status" value="2"/>
</dbReference>
<proteinExistence type="predicted"/>
<feature type="compositionally biased region" description="Gly residues" evidence="1">
    <location>
        <begin position="483"/>
        <end position="494"/>
    </location>
</feature>
<dbReference type="InterPro" id="IPR001005">
    <property type="entry name" value="SANT/Myb"/>
</dbReference>
<reference evidence="4" key="1">
    <citation type="journal article" date="2019" name="Plant J.">
        <title>Chlorella vulgaris genome assembly and annotation reveals the molecular basis for metabolic acclimation to high light conditions.</title>
        <authorList>
            <person name="Cecchin M."/>
            <person name="Marcolungo L."/>
            <person name="Rossato M."/>
            <person name="Girolomoni L."/>
            <person name="Cosentino E."/>
            <person name="Cuine S."/>
            <person name="Li-Beisson Y."/>
            <person name="Delledonne M."/>
            <person name="Ballottari M."/>
        </authorList>
    </citation>
    <scope>NUCLEOTIDE SEQUENCE</scope>
    <source>
        <strain evidence="4">211/11P</strain>
    </source>
</reference>
<name>A0A9D4YSV1_CHLVU</name>
<evidence type="ECO:0000256" key="1">
    <source>
        <dbReference type="SAM" id="MobiDB-lite"/>
    </source>
</evidence>
<feature type="region of interest" description="Disordered" evidence="1">
    <location>
        <begin position="334"/>
        <end position="364"/>
    </location>
</feature>
<dbReference type="Proteomes" id="UP001055712">
    <property type="component" value="Unassembled WGS sequence"/>
</dbReference>
<protein>
    <submittedName>
        <fullName evidence="4">Uncharacterized protein</fullName>
    </submittedName>
</protein>
<dbReference type="EMBL" id="SIDB01000013">
    <property type="protein sequence ID" value="KAI3424403.1"/>
    <property type="molecule type" value="Genomic_DNA"/>
</dbReference>
<dbReference type="Pfam" id="PF00249">
    <property type="entry name" value="Myb_DNA-binding"/>
    <property type="match status" value="2"/>
</dbReference>
<keyword evidence="5" id="KW-1185">Reference proteome</keyword>
<dbReference type="CDD" id="cd00167">
    <property type="entry name" value="SANT"/>
    <property type="match status" value="2"/>
</dbReference>
<dbReference type="GO" id="GO:0005634">
    <property type="term" value="C:nucleus"/>
    <property type="evidence" value="ECO:0007669"/>
    <property type="project" value="TreeGrafter"/>
</dbReference>
<feature type="domain" description="Myb-like" evidence="2">
    <location>
        <begin position="7"/>
        <end position="50"/>
    </location>
</feature>
<comment type="caution">
    <text evidence="4">The sequence shown here is derived from an EMBL/GenBank/DDBJ whole genome shotgun (WGS) entry which is preliminary data.</text>
</comment>
<feature type="region of interest" description="Disordered" evidence="1">
    <location>
        <begin position="425"/>
        <end position="458"/>
    </location>
</feature>
<evidence type="ECO:0000259" key="2">
    <source>
        <dbReference type="PROSITE" id="PS50090"/>
    </source>
</evidence>
<sequence length="560" mass="59186">MPPVLTWTPEEDEQLRELVAVHGVKAWAKIASLIRTKGSKQCRRRWKNFLNMSAKTCSWSAEEDATLIDAHRRLGNRWTQISKIFGDRTDNAVKNRWHALLRKHPNLETDGTAGDDSEGDGPRSAKRRRTRSAAAEDDSDQLDSGPYGHSMQYTSSGGISAAALPTPFDQPGNSGGGMPLVVPQAAPHQHATLAQQQQVAVQFAALQQQQQQQQAVWAGQQQTWSGQHFYGQTSGNGAPLQITVVKEFLSPTELTLADQINSMNLPVHVAVAEAPLLPGPSGALPTVQEAAPVQDAPIANRTSWRQYVEKLDEPGDSKGLQELLDWFSGASQGQLHASGGSQRDSKGIPQRGTDTSLGLGMGSRRLTRSLSRSLSGSGFAPNASSSLSEDQRQLLVKLMSKGMEVRSSSELEMAAAAAGGSNNLNNASALDGSGAQQQRSRLDPNRRTRSTSFKGTHEGDAAAAAAAAAVQQSGMAAAAAAGAGAGAGGGGSGSGSLRPPNLPLGNSSAQKRGRGSSRPTSLSIPLIEPTQFYPSLSEVLVTPSFSSQEIAMLIDTLKPK</sequence>
<dbReference type="OrthoDB" id="2143914at2759"/>
<feature type="region of interest" description="Disordered" evidence="1">
    <location>
        <begin position="370"/>
        <end position="389"/>
    </location>
</feature>
<feature type="domain" description="HTH myb-type" evidence="3">
    <location>
        <begin position="51"/>
        <end position="105"/>
    </location>
</feature>
<feature type="domain" description="HTH myb-type" evidence="3">
    <location>
        <begin position="1"/>
        <end position="50"/>
    </location>
</feature>
<feature type="domain" description="Myb-like" evidence="2">
    <location>
        <begin position="51"/>
        <end position="101"/>
    </location>
</feature>
<feature type="region of interest" description="Disordered" evidence="1">
    <location>
        <begin position="104"/>
        <end position="162"/>
    </location>
</feature>
<dbReference type="InterPro" id="IPR017930">
    <property type="entry name" value="Myb_dom"/>
</dbReference>
<dbReference type="AlphaFoldDB" id="A0A9D4YSV1"/>
<organism evidence="4 5">
    <name type="scientific">Chlorella vulgaris</name>
    <name type="common">Green alga</name>
    <dbReference type="NCBI Taxonomy" id="3077"/>
    <lineage>
        <taxon>Eukaryota</taxon>
        <taxon>Viridiplantae</taxon>
        <taxon>Chlorophyta</taxon>
        <taxon>core chlorophytes</taxon>
        <taxon>Trebouxiophyceae</taxon>
        <taxon>Chlorellales</taxon>
        <taxon>Chlorellaceae</taxon>
        <taxon>Chlorella clade</taxon>
        <taxon>Chlorella</taxon>
    </lineage>
</organism>
<dbReference type="GO" id="GO:0000981">
    <property type="term" value="F:DNA-binding transcription factor activity, RNA polymerase II-specific"/>
    <property type="evidence" value="ECO:0007669"/>
    <property type="project" value="TreeGrafter"/>
</dbReference>
<dbReference type="InterPro" id="IPR009057">
    <property type="entry name" value="Homeodomain-like_sf"/>
</dbReference>
<evidence type="ECO:0000313" key="4">
    <source>
        <dbReference type="EMBL" id="KAI3424403.1"/>
    </source>
</evidence>
<dbReference type="SUPFAM" id="SSF46689">
    <property type="entry name" value="Homeodomain-like"/>
    <property type="match status" value="1"/>
</dbReference>
<dbReference type="InterPro" id="IPR050560">
    <property type="entry name" value="MYB_TF"/>
</dbReference>
<evidence type="ECO:0000259" key="3">
    <source>
        <dbReference type="PROSITE" id="PS51294"/>
    </source>
</evidence>
<evidence type="ECO:0000313" key="5">
    <source>
        <dbReference type="Proteomes" id="UP001055712"/>
    </source>
</evidence>
<dbReference type="SMART" id="SM00717">
    <property type="entry name" value="SANT"/>
    <property type="match status" value="2"/>
</dbReference>
<dbReference type="Gene3D" id="1.10.10.60">
    <property type="entry name" value="Homeodomain-like"/>
    <property type="match status" value="2"/>
</dbReference>
<gene>
    <name evidence="4" type="ORF">D9Q98_009956</name>
</gene>